<evidence type="ECO:0000256" key="1">
    <source>
        <dbReference type="SAM" id="MobiDB-lite"/>
    </source>
</evidence>
<evidence type="ECO:0000313" key="2">
    <source>
        <dbReference type="EMBL" id="MBB3933313.1"/>
    </source>
</evidence>
<dbReference type="Pfam" id="PF04390">
    <property type="entry name" value="LptE"/>
    <property type="match status" value="1"/>
</dbReference>
<evidence type="ECO:0000313" key="3">
    <source>
        <dbReference type="Proteomes" id="UP000553963"/>
    </source>
</evidence>
<dbReference type="GO" id="GO:0019867">
    <property type="term" value="C:outer membrane"/>
    <property type="evidence" value="ECO:0007669"/>
    <property type="project" value="InterPro"/>
</dbReference>
<keyword evidence="2" id="KW-0449">Lipoprotein</keyword>
<comment type="caution">
    <text evidence="2">The sequence shown here is derived from an EMBL/GenBank/DDBJ whole genome shotgun (WGS) entry which is preliminary data.</text>
</comment>
<sequence>MSSSDRRSGTTGRATRRGALAALGAVALLAGCTVHPVYMPVETATKDGLKSNVDLSAITVSAATTRVGQEVRNNLLFAFSGGKATPPPRYVLNIDVANSEERLGFAKDETAPAYQVSVQVKYELRTIADDRLLGRSVSTGLATYNRSNQNFANVRARIDAENRAAESVADEIRLRIALAIAKDMPPAQLGTVKGPNLPAGGTPSIISNSM</sequence>
<dbReference type="GO" id="GO:0043165">
    <property type="term" value="P:Gram-negative-bacterium-type cell outer membrane assembly"/>
    <property type="evidence" value="ECO:0007669"/>
    <property type="project" value="InterPro"/>
</dbReference>
<accession>A0A840AVQ7</accession>
<reference evidence="2 3" key="1">
    <citation type="submission" date="2020-08" db="EMBL/GenBank/DDBJ databases">
        <title>Genomic Encyclopedia of Type Strains, Phase IV (KMG-IV): sequencing the most valuable type-strain genomes for metagenomic binning, comparative biology and taxonomic classification.</title>
        <authorList>
            <person name="Goeker M."/>
        </authorList>
    </citation>
    <scope>NUCLEOTIDE SEQUENCE [LARGE SCALE GENOMIC DNA]</scope>
    <source>
        <strain evidence="2 3">DSM 25966</strain>
    </source>
</reference>
<keyword evidence="3" id="KW-1185">Reference proteome</keyword>
<protein>
    <submittedName>
        <fullName evidence="2">LPS-assembly lipoprotein</fullName>
    </submittedName>
</protein>
<dbReference type="Gene3D" id="3.30.160.150">
    <property type="entry name" value="Lipoprotein like domain"/>
    <property type="match status" value="1"/>
</dbReference>
<name>A0A840AVQ7_9HYPH</name>
<organism evidence="2 3">
    <name type="scientific">Kaistia hirudinis</name>
    <dbReference type="NCBI Taxonomy" id="1293440"/>
    <lineage>
        <taxon>Bacteria</taxon>
        <taxon>Pseudomonadati</taxon>
        <taxon>Pseudomonadota</taxon>
        <taxon>Alphaproteobacteria</taxon>
        <taxon>Hyphomicrobiales</taxon>
        <taxon>Kaistiaceae</taxon>
        <taxon>Kaistia</taxon>
    </lineage>
</organism>
<dbReference type="RefSeq" id="WP_183400981.1">
    <property type="nucleotide sequence ID" value="NZ_JACIDS010000006.1"/>
</dbReference>
<dbReference type="Proteomes" id="UP000553963">
    <property type="component" value="Unassembled WGS sequence"/>
</dbReference>
<feature type="region of interest" description="Disordered" evidence="1">
    <location>
        <begin position="191"/>
        <end position="210"/>
    </location>
</feature>
<proteinExistence type="predicted"/>
<dbReference type="InterPro" id="IPR007485">
    <property type="entry name" value="LPS_assembly_LptE"/>
</dbReference>
<dbReference type="EMBL" id="JACIDS010000006">
    <property type="protein sequence ID" value="MBB3933313.1"/>
    <property type="molecule type" value="Genomic_DNA"/>
</dbReference>
<dbReference type="AlphaFoldDB" id="A0A840AVQ7"/>
<gene>
    <name evidence="2" type="ORF">GGR25_004386</name>
</gene>
<dbReference type="PROSITE" id="PS51257">
    <property type="entry name" value="PROKAR_LIPOPROTEIN"/>
    <property type="match status" value="1"/>
</dbReference>